<sequence length="119" mass="13143">MHMCPMGCNHKRRHSNPSVPKRDLSPPAMNAHDKKGEPEPLGRGRGDRTPDAPIRAQIWPRASVFYGGSWCASGTPPRCSGGSATLHTWTNPAFWSLLRRLRSIVQQCFVVVIVVLSVT</sequence>
<reference evidence="2 3" key="1">
    <citation type="submission" date="2024-03" db="EMBL/GenBank/DDBJ databases">
        <title>A high-quality draft genome sequence of Diaporthe vaccinii, a causative agent of upright dieback and viscid rot disease in cranberry plants.</title>
        <authorList>
            <person name="Sarrasin M."/>
            <person name="Lang B.F."/>
            <person name="Burger G."/>
        </authorList>
    </citation>
    <scope>NUCLEOTIDE SEQUENCE [LARGE SCALE GENOMIC DNA]</scope>
    <source>
        <strain evidence="2 3">IS7</strain>
    </source>
</reference>
<evidence type="ECO:0000256" key="1">
    <source>
        <dbReference type="SAM" id="MobiDB-lite"/>
    </source>
</evidence>
<feature type="compositionally biased region" description="Basic and acidic residues" evidence="1">
    <location>
        <begin position="31"/>
        <end position="50"/>
    </location>
</feature>
<keyword evidence="3" id="KW-1185">Reference proteome</keyword>
<evidence type="ECO:0000313" key="3">
    <source>
        <dbReference type="Proteomes" id="UP001600888"/>
    </source>
</evidence>
<dbReference type="Proteomes" id="UP001600888">
    <property type="component" value="Unassembled WGS sequence"/>
</dbReference>
<evidence type="ECO:0000313" key="2">
    <source>
        <dbReference type="EMBL" id="KAL2284436.1"/>
    </source>
</evidence>
<gene>
    <name evidence="2" type="ORF">FJTKL_08846</name>
</gene>
<feature type="region of interest" description="Disordered" evidence="1">
    <location>
        <begin position="1"/>
        <end position="53"/>
    </location>
</feature>
<comment type="caution">
    <text evidence="2">The sequence shown here is derived from an EMBL/GenBank/DDBJ whole genome shotgun (WGS) entry which is preliminary data.</text>
</comment>
<organism evidence="2 3">
    <name type="scientific">Diaporthe vaccinii</name>
    <dbReference type="NCBI Taxonomy" id="105482"/>
    <lineage>
        <taxon>Eukaryota</taxon>
        <taxon>Fungi</taxon>
        <taxon>Dikarya</taxon>
        <taxon>Ascomycota</taxon>
        <taxon>Pezizomycotina</taxon>
        <taxon>Sordariomycetes</taxon>
        <taxon>Sordariomycetidae</taxon>
        <taxon>Diaporthales</taxon>
        <taxon>Diaporthaceae</taxon>
        <taxon>Diaporthe</taxon>
        <taxon>Diaporthe eres species complex</taxon>
    </lineage>
</organism>
<protein>
    <submittedName>
        <fullName evidence="2">Uncharacterized protein</fullName>
    </submittedName>
</protein>
<dbReference type="EMBL" id="JBAWTH010000036">
    <property type="protein sequence ID" value="KAL2284436.1"/>
    <property type="molecule type" value="Genomic_DNA"/>
</dbReference>
<accession>A0ABR4EPS1</accession>
<proteinExistence type="predicted"/>
<name>A0ABR4EPS1_9PEZI</name>